<dbReference type="InterPro" id="IPR000477">
    <property type="entry name" value="RT_dom"/>
</dbReference>
<gene>
    <name evidence="2" type="ORF">RRG08_033824</name>
</gene>
<sequence length="194" mass="21894">MKPGPRGPPLQTANGSNIMTYGTHVVCLRFGQRNIRLIAADVSRPFLDADFSRTHNLLVDMRNRRQIEADTFSGILCYVSEVTPTNLALFEPSNWYHIPHIHDFSARLNGKTIVSKADVVRGYHQIPVAPEDILKTAVVTPFGLWELLRMLFGLKSAAQTFQRLMDSVLQDTDSAFVYLDDILMAKFDRKRTSG</sequence>
<comment type="caution">
    <text evidence="2">The sequence shown here is derived from an EMBL/GenBank/DDBJ whole genome shotgun (WGS) entry which is preliminary data.</text>
</comment>
<dbReference type="CDD" id="cd01647">
    <property type="entry name" value="RT_LTR"/>
    <property type="match status" value="1"/>
</dbReference>
<dbReference type="EMBL" id="JAWDGP010007552">
    <property type="protein sequence ID" value="KAK3713852.1"/>
    <property type="molecule type" value="Genomic_DNA"/>
</dbReference>
<feature type="domain" description="Reverse transcriptase" evidence="1">
    <location>
        <begin position="95"/>
        <end position="185"/>
    </location>
</feature>
<dbReference type="InterPro" id="IPR043128">
    <property type="entry name" value="Rev_trsase/Diguanyl_cyclase"/>
</dbReference>
<dbReference type="AlphaFoldDB" id="A0AAE0XUK0"/>
<organism evidence="2 3">
    <name type="scientific">Elysia crispata</name>
    <name type="common">lettuce slug</name>
    <dbReference type="NCBI Taxonomy" id="231223"/>
    <lineage>
        <taxon>Eukaryota</taxon>
        <taxon>Metazoa</taxon>
        <taxon>Spiralia</taxon>
        <taxon>Lophotrochozoa</taxon>
        <taxon>Mollusca</taxon>
        <taxon>Gastropoda</taxon>
        <taxon>Heterobranchia</taxon>
        <taxon>Euthyneura</taxon>
        <taxon>Panpulmonata</taxon>
        <taxon>Sacoglossa</taxon>
        <taxon>Placobranchoidea</taxon>
        <taxon>Plakobranchidae</taxon>
        <taxon>Elysia</taxon>
    </lineage>
</organism>
<protein>
    <recommendedName>
        <fullName evidence="1">Reverse transcriptase domain-containing protein</fullName>
    </recommendedName>
</protein>
<keyword evidence="3" id="KW-1185">Reference proteome</keyword>
<dbReference type="InterPro" id="IPR053134">
    <property type="entry name" value="RNA-dir_DNA_polymerase"/>
</dbReference>
<dbReference type="SUPFAM" id="SSF56672">
    <property type="entry name" value="DNA/RNA polymerases"/>
    <property type="match status" value="1"/>
</dbReference>
<accession>A0AAE0XUK0</accession>
<reference evidence="2" key="1">
    <citation type="journal article" date="2023" name="G3 (Bethesda)">
        <title>A reference genome for the long-term kleptoplast-retaining sea slug Elysia crispata morphotype clarki.</title>
        <authorList>
            <person name="Eastman K.E."/>
            <person name="Pendleton A.L."/>
            <person name="Shaikh M.A."/>
            <person name="Suttiyut T."/>
            <person name="Ogas R."/>
            <person name="Tomko P."/>
            <person name="Gavelis G."/>
            <person name="Widhalm J.R."/>
            <person name="Wisecaver J.H."/>
        </authorList>
    </citation>
    <scope>NUCLEOTIDE SEQUENCE</scope>
    <source>
        <strain evidence="2">ECLA1</strain>
    </source>
</reference>
<evidence type="ECO:0000313" key="3">
    <source>
        <dbReference type="Proteomes" id="UP001283361"/>
    </source>
</evidence>
<dbReference type="PANTHER" id="PTHR24559:SF444">
    <property type="entry name" value="REVERSE TRANSCRIPTASE DOMAIN-CONTAINING PROTEIN"/>
    <property type="match status" value="1"/>
</dbReference>
<dbReference type="PANTHER" id="PTHR24559">
    <property type="entry name" value="TRANSPOSON TY3-I GAG-POL POLYPROTEIN"/>
    <property type="match status" value="1"/>
</dbReference>
<name>A0AAE0XUK0_9GAST</name>
<evidence type="ECO:0000313" key="2">
    <source>
        <dbReference type="EMBL" id="KAK3713852.1"/>
    </source>
</evidence>
<dbReference type="Gene3D" id="3.30.70.270">
    <property type="match status" value="1"/>
</dbReference>
<proteinExistence type="predicted"/>
<dbReference type="Proteomes" id="UP001283361">
    <property type="component" value="Unassembled WGS sequence"/>
</dbReference>
<dbReference type="InterPro" id="IPR043502">
    <property type="entry name" value="DNA/RNA_pol_sf"/>
</dbReference>
<dbReference type="Gene3D" id="3.10.10.10">
    <property type="entry name" value="HIV Type 1 Reverse Transcriptase, subunit A, domain 1"/>
    <property type="match status" value="1"/>
</dbReference>
<dbReference type="Pfam" id="PF00078">
    <property type="entry name" value="RVT_1"/>
    <property type="match status" value="1"/>
</dbReference>
<evidence type="ECO:0000259" key="1">
    <source>
        <dbReference type="Pfam" id="PF00078"/>
    </source>
</evidence>